<dbReference type="GO" id="GO:0003678">
    <property type="term" value="F:DNA helicase activity"/>
    <property type="evidence" value="ECO:0007669"/>
    <property type="project" value="UniProtKB-ARBA"/>
</dbReference>
<dbReference type="PANTHER" id="PTHR43788">
    <property type="entry name" value="DNA2/NAM7 HELICASE FAMILY MEMBER"/>
    <property type="match status" value="1"/>
</dbReference>
<dbReference type="Gene3D" id="3.40.50.300">
    <property type="entry name" value="P-loop containing nucleotide triphosphate hydrolases"/>
    <property type="match status" value="2"/>
</dbReference>
<organism evidence="4 5">
    <name type="scientific">Candidatus Cryptobacteroides avicola</name>
    <dbReference type="NCBI Taxonomy" id="2840757"/>
    <lineage>
        <taxon>Bacteria</taxon>
        <taxon>Pseudomonadati</taxon>
        <taxon>Bacteroidota</taxon>
        <taxon>Bacteroidia</taxon>
        <taxon>Bacteroidales</taxon>
        <taxon>Candidatus Cryptobacteroides</taxon>
    </lineage>
</organism>
<reference evidence="4" key="2">
    <citation type="journal article" date="2021" name="PeerJ">
        <title>Extensive microbial diversity within the chicken gut microbiome revealed by metagenomics and culture.</title>
        <authorList>
            <person name="Gilroy R."/>
            <person name="Ravi A."/>
            <person name="Getino M."/>
            <person name="Pursley I."/>
            <person name="Horton D.L."/>
            <person name="Alikhan N.F."/>
            <person name="Baker D."/>
            <person name="Gharbi K."/>
            <person name="Hall N."/>
            <person name="Watson M."/>
            <person name="Adriaenssens E.M."/>
            <person name="Foster-Nyarko E."/>
            <person name="Jarju S."/>
            <person name="Secka A."/>
            <person name="Antonio M."/>
            <person name="Oren A."/>
            <person name="Chaudhuri R.R."/>
            <person name="La Ragione R."/>
            <person name="Hildebrand F."/>
            <person name="Pallen M.J."/>
        </authorList>
    </citation>
    <scope>NUCLEOTIDE SEQUENCE</scope>
    <source>
        <strain evidence="4">G3-8215</strain>
    </source>
</reference>
<evidence type="ECO:0000256" key="1">
    <source>
        <dbReference type="ARBA" id="ARBA00022741"/>
    </source>
</evidence>
<name>A0A940DTU9_9BACT</name>
<keyword evidence="1" id="KW-0547">Nucleotide-binding</keyword>
<comment type="caution">
    <text evidence="4">The sequence shown here is derived from an EMBL/GenBank/DDBJ whole genome shotgun (WGS) entry which is preliminary data.</text>
</comment>
<dbReference type="InterPro" id="IPR050534">
    <property type="entry name" value="Coronavir_polyprotein_1ab"/>
</dbReference>
<accession>A0A940DTU9</accession>
<dbReference type="EMBL" id="JADILV010000083">
    <property type="protein sequence ID" value="MBO8484723.1"/>
    <property type="molecule type" value="Genomic_DNA"/>
</dbReference>
<dbReference type="SUPFAM" id="SSF52540">
    <property type="entry name" value="P-loop containing nucleoside triphosphate hydrolases"/>
    <property type="match status" value="1"/>
</dbReference>
<dbReference type="InterPro" id="IPR027417">
    <property type="entry name" value="P-loop_NTPase"/>
</dbReference>
<dbReference type="CDD" id="cd18809">
    <property type="entry name" value="SF1_C_RecD"/>
    <property type="match status" value="1"/>
</dbReference>
<gene>
    <name evidence="4" type="ORF">IAB75_11540</name>
</gene>
<dbReference type="Proteomes" id="UP000725002">
    <property type="component" value="Unassembled WGS sequence"/>
</dbReference>
<dbReference type="CDD" id="cd17933">
    <property type="entry name" value="DEXSc_RecD-like"/>
    <property type="match status" value="1"/>
</dbReference>
<evidence type="ECO:0000256" key="2">
    <source>
        <dbReference type="ARBA" id="ARBA00022840"/>
    </source>
</evidence>
<dbReference type="Pfam" id="PF13604">
    <property type="entry name" value="AAA_30"/>
    <property type="match status" value="1"/>
</dbReference>
<sequence>MGYGDFLFGKFVLGLGFAPTPCQENLLKKVSEFMTDGDGDILVVNGYAGTGKTTAISSVIRTMKEYRHPCILLAPTGRAAKVLSGYAGAPAYTIHKHIYRQKSVGGDGFGQFSLAPNKAKETLFIVDEVSLIGIEASQSQSSQLFGSGNLLEDLVSFVRNGLDCKLILIGDSAQLPPVGLDCSPALSRDYMSMMGGADFVELTTVVRQQKESGILYNATLVRRMITSLEESYGEDGGELKMRVAGFDDVERITGGELIEKISDAYSEYGEDDVIILCRSNKRAIRYNAGIRSTVQFKEERLVRDDKLMIVKNCYQFLDGIQGMDYIANGDIVKLLKISGYEDRYGLHFASARLSFPDYGDQEITAEVILDTLDAESAALTYEQQNQLYQGVNADYAHITSKKKRYEAVREDRYYNALQLKYANAITCHKSQGGQWKCVFIDNPFWQDDLLPDDLKWLYTAITRGVEKVFFVNFRDDFFE</sequence>
<dbReference type="AlphaFoldDB" id="A0A940DTU9"/>
<dbReference type="Pfam" id="PF13538">
    <property type="entry name" value="UvrD_C_2"/>
    <property type="match status" value="1"/>
</dbReference>
<proteinExistence type="predicted"/>
<evidence type="ECO:0000313" key="4">
    <source>
        <dbReference type="EMBL" id="MBO8484723.1"/>
    </source>
</evidence>
<dbReference type="GO" id="GO:0005524">
    <property type="term" value="F:ATP binding"/>
    <property type="evidence" value="ECO:0007669"/>
    <property type="project" value="UniProtKB-KW"/>
</dbReference>
<evidence type="ECO:0000313" key="5">
    <source>
        <dbReference type="Proteomes" id="UP000725002"/>
    </source>
</evidence>
<evidence type="ECO:0000259" key="3">
    <source>
        <dbReference type="Pfam" id="PF13538"/>
    </source>
</evidence>
<feature type="domain" description="UvrD-like helicase C-terminal" evidence="3">
    <location>
        <begin position="422"/>
        <end position="471"/>
    </location>
</feature>
<dbReference type="InterPro" id="IPR027785">
    <property type="entry name" value="UvrD-like_helicase_C"/>
</dbReference>
<keyword evidence="2" id="KW-0067">ATP-binding</keyword>
<reference evidence="4" key="1">
    <citation type="submission" date="2020-10" db="EMBL/GenBank/DDBJ databases">
        <authorList>
            <person name="Gilroy R."/>
        </authorList>
    </citation>
    <scope>NUCLEOTIDE SEQUENCE</scope>
    <source>
        <strain evidence="4">G3-8215</strain>
    </source>
</reference>
<dbReference type="PANTHER" id="PTHR43788:SF6">
    <property type="entry name" value="DNA HELICASE B"/>
    <property type="match status" value="1"/>
</dbReference>
<protein>
    <submittedName>
        <fullName evidence="4">AAA family ATPase</fullName>
    </submittedName>
</protein>